<reference evidence="7" key="1">
    <citation type="journal article" date="2013" name="Nat. Biotechnol.">
        <title>Draft genome sequence of chickpea (Cicer arietinum) provides a resource for trait improvement.</title>
        <authorList>
            <person name="Varshney R.K."/>
            <person name="Song C."/>
            <person name="Saxena R.K."/>
            <person name="Azam S."/>
            <person name="Yu S."/>
            <person name="Sharpe A.G."/>
            <person name="Cannon S."/>
            <person name="Baek J."/>
            <person name="Rosen B.D."/>
            <person name="Tar'an B."/>
            <person name="Millan T."/>
            <person name="Zhang X."/>
            <person name="Ramsay L.D."/>
            <person name="Iwata A."/>
            <person name="Wang Y."/>
            <person name="Nelson W."/>
            <person name="Farmer A.D."/>
            <person name="Gaur P.M."/>
            <person name="Soderlund C."/>
            <person name="Penmetsa R.V."/>
            <person name="Xu C."/>
            <person name="Bharti A.K."/>
            <person name="He W."/>
            <person name="Winter P."/>
            <person name="Zhao S."/>
            <person name="Hane J.K."/>
            <person name="Carrasquilla-Garcia N."/>
            <person name="Condie J.A."/>
            <person name="Upadhyaya H.D."/>
            <person name="Luo M.C."/>
            <person name="Thudi M."/>
            <person name="Gowda C.L."/>
            <person name="Singh N.P."/>
            <person name="Lichtenzveig J."/>
            <person name="Gali K.K."/>
            <person name="Rubio J."/>
            <person name="Nadarajan N."/>
            <person name="Dolezel J."/>
            <person name="Bansal K.C."/>
            <person name="Xu X."/>
            <person name="Edwards D."/>
            <person name="Zhang G."/>
            <person name="Kahl G."/>
            <person name="Gil J."/>
            <person name="Singh K.B."/>
            <person name="Datta S.K."/>
            <person name="Jackson S.A."/>
            <person name="Wang J."/>
            <person name="Cook D.R."/>
        </authorList>
    </citation>
    <scope>NUCLEOTIDE SEQUENCE [LARGE SCALE GENOMIC DNA]</scope>
    <source>
        <strain evidence="7">cv. CDC Frontier</strain>
    </source>
</reference>
<evidence type="ECO:0000259" key="6">
    <source>
        <dbReference type="PROSITE" id="PS51005"/>
    </source>
</evidence>
<evidence type="ECO:0000256" key="5">
    <source>
        <dbReference type="SAM" id="MobiDB-lite"/>
    </source>
</evidence>
<dbReference type="GO" id="GO:0003677">
    <property type="term" value="F:DNA binding"/>
    <property type="evidence" value="ECO:0007669"/>
    <property type="project" value="UniProtKB-KW"/>
</dbReference>
<dbReference type="PaxDb" id="3827-XP_004494211.1"/>
<evidence type="ECO:0000256" key="3">
    <source>
        <dbReference type="ARBA" id="ARBA00023163"/>
    </source>
</evidence>
<feature type="domain" description="NAC" evidence="6">
    <location>
        <begin position="4"/>
        <end position="163"/>
    </location>
</feature>
<dbReference type="Gene3D" id="2.170.150.80">
    <property type="entry name" value="NAC domain"/>
    <property type="match status" value="1"/>
</dbReference>
<accession>A0A1S2XTA1</accession>
<keyword evidence="1" id="KW-0805">Transcription regulation</keyword>
<dbReference type="PANTHER" id="PTHR31744:SF220">
    <property type="entry name" value="LOW QUALITY PROTEIN: NAC DOMAIN-CONTAINING PROTEIN 90-LIKE"/>
    <property type="match status" value="1"/>
</dbReference>
<name>A0A1S2XTA1_CICAR</name>
<reference evidence="8" key="2">
    <citation type="submission" date="2025-08" db="UniProtKB">
        <authorList>
            <consortium name="RefSeq"/>
        </authorList>
    </citation>
    <scope>IDENTIFICATION</scope>
    <source>
        <tissue evidence="8">Etiolated seedlings</tissue>
    </source>
</reference>
<proteinExistence type="predicted"/>
<evidence type="ECO:0000256" key="4">
    <source>
        <dbReference type="ARBA" id="ARBA00023242"/>
    </source>
</evidence>
<dbReference type="eggNOG" id="ENOG502R44H">
    <property type="taxonomic scope" value="Eukaryota"/>
</dbReference>
<dbReference type="SUPFAM" id="SSF101941">
    <property type="entry name" value="NAC domain"/>
    <property type="match status" value="1"/>
</dbReference>
<dbReference type="AlphaFoldDB" id="A0A1S2XTA1"/>
<dbReference type="InterPro" id="IPR003441">
    <property type="entry name" value="NAC-dom"/>
</dbReference>
<evidence type="ECO:0000313" key="8">
    <source>
        <dbReference type="RefSeq" id="XP_004494211.1"/>
    </source>
</evidence>
<dbReference type="GO" id="GO:0006355">
    <property type="term" value="P:regulation of DNA-templated transcription"/>
    <property type="evidence" value="ECO:0007669"/>
    <property type="project" value="InterPro"/>
</dbReference>
<evidence type="ECO:0000256" key="1">
    <source>
        <dbReference type="ARBA" id="ARBA00023015"/>
    </source>
</evidence>
<keyword evidence="2" id="KW-0238">DNA-binding</keyword>
<feature type="region of interest" description="Disordered" evidence="5">
    <location>
        <begin position="202"/>
        <end position="223"/>
    </location>
</feature>
<dbReference type="PROSITE" id="PS51005">
    <property type="entry name" value="NAC"/>
    <property type="match status" value="1"/>
</dbReference>
<protein>
    <submittedName>
        <fullName evidence="8">NAC domain-containing protein 90</fullName>
    </submittedName>
</protein>
<dbReference type="OrthoDB" id="622307at2759"/>
<dbReference type="RefSeq" id="XP_004494211.1">
    <property type="nucleotide sequence ID" value="XM_004494154.3"/>
</dbReference>
<dbReference type="Proteomes" id="UP000087171">
    <property type="component" value="Chromosome Ca3"/>
</dbReference>
<gene>
    <name evidence="8" type="primary">NAC28</name>
</gene>
<evidence type="ECO:0000256" key="2">
    <source>
        <dbReference type="ARBA" id="ARBA00023125"/>
    </source>
</evidence>
<dbReference type="InterPro" id="IPR036093">
    <property type="entry name" value="NAC_dom_sf"/>
</dbReference>
<keyword evidence="4" id="KW-0539">Nucleus</keyword>
<keyword evidence="3" id="KW-0804">Transcription</keyword>
<organism evidence="7 8">
    <name type="scientific">Cicer arietinum</name>
    <name type="common">Chickpea</name>
    <name type="synonym">Garbanzo</name>
    <dbReference type="NCBI Taxonomy" id="3827"/>
    <lineage>
        <taxon>Eukaryota</taxon>
        <taxon>Viridiplantae</taxon>
        <taxon>Streptophyta</taxon>
        <taxon>Embryophyta</taxon>
        <taxon>Tracheophyta</taxon>
        <taxon>Spermatophyta</taxon>
        <taxon>Magnoliopsida</taxon>
        <taxon>eudicotyledons</taxon>
        <taxon>Gunneridae</taxon>
        <taxon>Pentapetalae</taxon>
        <taxon>rosids</taxon>
        <taxon>fabids</taxon>
        <taxon>Fabales</taxon>
        <taxon>Fabaceae</taxon>
        <taxon>Papilionoideae</taxon>
        <taxon>50 kb inversion clade</taxon>
        <taxon>NPAAA clade</taxon>
        <taxon>Hologalegina</taxon>
        <taxon>IRL clade</taxon>
        <taxon>Cicereae</taxon>
        <taxon>Cicer</taxon>
    </lineage>
</organism>
<dbReference type="KEGG" id="cam:101491116"/>
<dbReference type="GeneID" id="101491116"/>
<evidence type="ECO:0000313" key="7">
    <source>
        <dbReference type="Proteomes" id="UP000087171"/>
    </source>
</evidence>
<keyword evidence="7" id="KW-1185">Reference proteome</keyword>
<dbReference type="PANTHER" id="PTHR31744">
    <property type="entry name" value="PROTEIN CUP-SHAPED COTYLEDON 2-RELATED"/>
    <property type="match status" value="1"/>
</dbReference>
<dbReference type="Pfam" id="PF02365">
    <property type="entry name" value="NAM"/>
    <property type="match status" value="1"/>
</dbReference>
<sequence>MENMLPGYRFYPTEEELISFYLHNMLEGDNEYKIRTVIPVVNIYDYNPSELPQISGEASMRDMEQWFFFIKRQESEVRGGRPKRVTTTGYWKATGSPNHVYSSHNHIIGMKRTMVFYSGRAPNGKKTDWKMNEYKAIQDQPSSSNKLAPMLRNEMSLCRVYKKSKCLRAFDRRPAPRRVTNDQEFNKDSTICNHNNVQIFATSSPDSSSSLDHGQTSNEVGEGSQMDINVDHREPLLYWEHVDWFLGIEP</sequence>
<dbReference type="STRING" id="3827.A0A1S2XTA1"/>